<evidence type="ECO:0000313" key="3">
    <source>
        <dbReference type="Proteomes" id="UP000014809"/>
    </source>
</evidence>
<dbReference type="STRING" id="1200352.A606_07010"/>
<feature type="domain" description="Lipoyl-binding" evidence="1">
    <location>
        <begin position="45"/>
        <end position="101"/>
    </location>
</feature>
<dbReference type="AlphaFoldDB" id="S4XEQ8"/>
<organism evidence="2 3">
    <name type="scientific">Corynebacterium terpenotabidum Y-11</name>
    <dbReference type="NCBI Taxonomy" id="1200352"/>
    <lineage>
        <taxon>Bacteria</taxon>
        <taxon>Bacillati</taxon>
        <taxon>Actinomycetota</taxon>
        <taxon>Actinomycetes</taxon>
        <taxon>Mycobacteriales</taxon>
        <taxon>Corynebacteriaceae</taxon>
        <taxon>Corynebacterium</taxon>
    </lineage>
</organism>
<accession>S4XEQ8</accession>
<gene>
    <name evidence="2" type="ORF">A606_07010</name>
</gene>
<evidence type="ECO:0000313" key="2">
    <source>
        <dbReference type="EMBL" id="AGP31049.1"/>
    </source>
</evidence>
<proteinExistence type="predicted"/>
<sequence>MIGPLNVYDSRTSDLTVCAGGSSRPGAVRVTLPFMDIFAPFAGHVRFEASDGQTVTTGDRLAVVEAVKVEAVVAAPGPGVVQRGSVEDFSRVDGGDLILRLTALPEPGQ</sequence>
<dbReference type="SUPFAM" id="SSF51230">
    <property type="entry name" value="Single hybrid motif"/>
    <property type="match status" value="1"/>
</dbReference>
<dbReference type="KEGG" id="cter:A606_07010"/>
<dbReference type="Pfam" id="PF00364">
    <property type="entry name" value="Biotin_lipoyl"/>
    <property type="match status" value="1"/>
</dbReference>
<dbReference type="Proteomes" id="UP000014809">
    <property type="component" value="Chromosome"/>
</dbReference>
<dbReference type="InterPro" id="IPR000089">
    <property type="entry name" value="Biotin_lipoyl"/>
</dbReference>
<keyword evidence="3" id="KW-1185">Reference proteome</keyword>
<dbReference type="InterPro" id="IPR011053">
    <property type="entry name" value="Single_hybrid_motif"/>
</dbReference>
<name>S4XEQ8_9CORY</name>
<dbReference type="Gene3D" id="2.40.50.100">
    <property type="match status" value="1"/>
</dbReference>
<evidence type="ECO:0000259" key="1">
    <source>
        <dbReference type="Pfam" id="PF00364"/>
    </source>
</evidence>
<dbReference type="eggNOG" id="COG0511">
    <property type="taxonomic scope" value="Bacteria"/>
</dbReference>
<dbReference type="HOGENOM" id="CLU_2179438_0_0_11"/>
<protein>
    <recommendedName>
        <fullName evidence="1">Lipoyl-binding domain-containing protein</fullName>
    </recommendedName>
</protein>
<dbReference type="EMBL" id="CP003696">
    <property type="protein sequence ID" value="AGP31049.1"/>
    <property type="molecule type" value="Genomic_DNA"/>
</dbReference>
<reference evidence="2 3" key="1">
    <citation type="submission" date="2012-06" db="EMBL/GenBank/DDBJ databases">
        <title>Complete genome sequence of Corynebacterium terpenotabidum Y-11 (=DSM 44721).</title>
        <authorList>
            <person name="Ruckert C."/>
            <person name="Albersmeier A."/>
            <person name="Al-Dilaimi A."/>
            <person name="Szczepanowski R."/>
            <person name="Kalinowski J."/>
        </authorList>
    </citation>
    <scope>NUCLEOTIDE SEQUENCE [LARGE SCALE GENOMIC DNA]</scope>
    <source>
        <strain evidence="2 3">Y-11</strain>
    </source>
</reference>